<protein>
    <submittedName>
        <fullName evidence="1">Uncharacterized protein</fullName>
    </submittedName>
</protein>
<proteinExistence type="predicted"/>
<name>A0A2M7XLZ5_9BACT</name>
<gene>
    <name evidence="1" type="ORF">CO169_00775</name>
</gene>
<sequence length="251" mass="29946">MKIVAASIVRNSRKFIRTMIESVRWVDQIIVCDDHSNDETKKIINNLSKSIINLTLVSPFWQGTMMNYQKNGNRDISRELRIRNEFLKMIFEKFHPSVVVLIDADEIMSITLLKYIKDILGNGNYDSIALGCIHVYDKKNYIHVYETTWNGVKMIDPHVRVLTKYKQYQRGEYQNVPDCFIKPDHNTLCLDVPCHYHLKYIKSLKKINYSFRFLPKNVDNKILKKEKYLRTYRFPFPDDLKQYVNNYFEIK</sequence>
<reference evidence="2" key="1">
    <citation type="submission" date="2017-09" db="EMBL/GenBank/DDBJ databases">
        <title>Depth-based differentiation of microbial function through sediment-hosted aquifers and enrichment of novel symbionts in the deep terrestrial subsurface.</title>
        <authorList>
            <person name="Probst A.J."/>
            <person name="Ladd B."/>
            <person name="Jarett J.K."/>
            <person name="Geller-Mcgrath D.E."/>
            <person name="Sieber C.M.K."/>
            <person name="Emerson J.B."/>
            <person name="Anantharaman K."/>
            <person name="Thomas B.C."/>
            <person name="Malmstrom R."/>
            <person name="Stieglmeier M."/>
            <person name="Klingl A."/>
            <person name="Woyke T."/>
            <person name="Ryan C.M."/>
            <person name="Banfield J.F."/>
        </authorList>
    </citation>
    <scope>NUCLEOTIDE SEQUENCE [LARGE SCALE GENOMIC DNA]</scope>
</reference>
<accession>A0A2M7XLZ5</accession>
<dbReference type="AlphaFoldDB" id="A0A2M7XLZ5"/>
<evidence type="ECO:0000313" key="1">
    <source>
        <dbReference type="EMBL" id="PJA49867.1"/>
    </source>
</evidence>
<dbReference type="Proteomes" id="UP000230062">
    <property type="component" value="Unassembled WGS sequence"/>
</dbReference>
<dbReference type="SUPFAM" id="SSF53448">
    <property type="entry name" value="Nucleotide-diphospho-sugar transferases"/>
    <property type="match status" value="1"/>
</dbReference>
<evidence type="ECO:0000313" key="2">
    <source>
        <dbReference type="Proteomes" id="UP000230062"/>
    </source>
</evidence>
<comment type="caution">
    <text evidence="1">The sequence shown here is derived from an EMBL/GenBank/DDBJ whole genome shotgun (WGS) entry which is preliminary data.</text>
</comment>
<dbReference type="Gene3D" id="3.90.550.10">
    <property type="entry name" value="Spore Coat Polysaccharide Biosynthesis Protein SpsA, Chain A"/>
    <property type="match status" value="1"/>
</dbReference>
<organism evidence="1 2">
    <name type="scientific">Candidatus Shapirobacteria bacterium CG_4_9_14_3_um_filter_39_13</name>
    <dbReference type="NCBI Taxonomy" id="1974479"/>
    <lineage>
        <taxon>Bacteria</taxon>
        <taxon>Candidatus Shapironibacteriota</taxon>
    </lineage>
</organism>
<dbReference type="EMBL" id="PFWP01000023">
    <property type="protein sequence ID" value="PJA49867.1"/>
    <property type="molecule type" value="Genomic_DNA"/>
</dbReference>
<dbReference type="InterPro" id="IPR029044">
    <property type="entry name" value="Nucleotide-diphossugar_trans"/>
</dbReference>